<feature type="coiled-coil region" evidence="1">
    <location>
        <begin position="42"/>
        <end position="94"/>
    </location>
</feature>
<sequence length="648" mass="69216">AGRNDAAVAGIRARAAALAQVAREQRAANLEAARQNLGVNRYRELQAQIGRVRAEYQLLRTSGKLTTQELAIAQRSMTERVRETQRALREMNAEQRRSSAIGGLAGGIGGAIGAIGAGYAAVSTISYVSRTADAYNLMNARLRLATASQEEFNRAQTELGRIAQQTDAPVQSLVTLYQRISRPLRDAGRSQEDILRLTEAVSTSFRVSGATAQEAENGVIQFAQALGAGALRGEEFNSVAEQAPRLMQALADGIGVPVGALKEMAAQGQLTAQVVTDALTGQLDTLRKEAETLPDTVGGAMTGLVDRWNAAIGQADLSSLIQAIDDLADTVTDPQVVEGLSQIASAMATLAGLTVKTASEFAKFADNVGFTAAQLSSGSDETSQQVRELEKLKRALEEVNAARTGSSFFGSSTTALLMKFFAPEQLDAWADELEQKIRDFETRLFGIASGAGQQESQLQKAVDKQRQADISSYATYIADIETLRKSQIKAAEAGAKALVAAEKKASADLQKVRDDRLKIEQRYQEALAGLGGTGEASYSSAQNLKIGARNALANGDVEGAQRLAQQALKMLQDLAAAGENTYGFTGFIKELQQIELAANDLEQSNAEDKLASIRDEMQQLKDQAAQLKDLPVSVKTDDATVEQVRSTI</sequence>
<dbReference type="Pfam" id="PF20155">
    <property type="entry name" value="TMP_3"/>
    <property type="match status" value="1"/>
</dbReference>
<evidence type="ECO:0000313" key="4">
    <source>
        <dbReference type="Proteomes" id="UP000663992"/>
    </source>
</evidence>
<name>A0ABS3CZZ3_9ALTE</name>
<evidence type="ECO:0000256" key="1">
    <source>
        <dbReference type="SAM" id="Coils"/>
    </source>
</evidence>
<protein>
    <submittedName>
        <fullName evidence="3">Tape measure protein</fullName>
    </submittedName>
</protein>
<dbReference type="NCBIfam" id="TIGR02675">
    <property type="entry name" value="tape_meas_nterm"/>
    <property type="match status" value="1"/>
</dbReference>
<keyword evidence="4" id="KW-1185">Reference proteome</keyword>
<accession>A0ABS3CZZ3</accession>
<keyword evidence="1" id="KW-0175">Coiled coil</keyword>
<dbReference type="RefSeq" id="WP_206596580.1">
    <property type="nucleotide sequence ID" value="NZ_JAFKCS010000145.1"/>
</dbReference>
<feature type="non-terminal residue" evidence="3">
    <location>
        <position position="1"/>
    </location>
</feature>
<comment type="caution">
    <text evidence="3">The sequence shown here is derived from an EMBL/GenBank/DDBJ whole genome shotgun (WGS) entry which is preliminary data.</text>
</comment>
<organism evidence="3 4">
    <name type="scientific">Bowmanella yangjiangensis</name>
    <dbReference type="NCBI Taxonomy" id="2811230"/>
    <lineage>
        <taxon>Bacteria</taxon>
        <taxon>Pseudomonadati</taxon>
        <taxon>Pseudomonadota</taxon>
        <taxon>Gammaproteobacteria</taxon>
        <taxon>Alteromonadales</taxon>
        <taxon>Alteromonadaceae</taxon>
        <taxon>Bowmanella</taxon>
    </lineage>
</organism>
<evidence type="ECO:0000259" key="2">
    <source>
        <dbReference type="Pfam" id="PF20155"/>
    </source>
</evidence>
<evidence type="ECO:0000313" key="3">
    <source>
        <dbReference type="EMBL" id="MBN7822694.1"/>
    </source>
</evidence>
<gene>
    <name evidence="3" type="ORF">J0A65_22720</name>
</gene>
<dbReference type="Proteomes" id="UP000663992">
    <property type="component" value="Unassembled WGS sequence"/>
</dbReference>
<reference evidence="3 4" key="1">
    <citation type="submission" date="2021-03" db="EMBL/GenBank/DDBJ databases">
        <title>novel species isolated from a fishpond in China.</title>
        <authorList>
            <person name="Lu H."/>
            <person name="Cai Z."/>
        </authorList>
    </citation>
    <scope>NUCLEOTIDE SEQUENCE [LARGE SCALE GENOMIC DNA]</scope>
    <source>
        <strain evidence="3 4">Y57</strain>
    </source>
</reference>
<dbReference type="InterPro" id="IPR013491">
    <property type="entry name" value="Tape_meas_N"/>
</dbReference>
<feature type="domain" description="Tape measure protein N-terminal" evidence="2">
    <location>
        <begin position="129"/>
        <end position="316"/>
    </location>
</feature>
<proteinExistence type="predicted"/>
<dbReference type="EMBL" id="JAFKCS010000145">
    <property type="protein sequence ID" value="MBN7822694.1"/>
    <property type="molecule type" value="Genomic_DNA"/>
</dbReference>
<feature type="non-terminal residue" evidence="3">
    <location>
        <position position="648"/>
    </location>
</feature>
<feature type="coiled-coil region" evidence="1">
    <location>
        <begin position="603"/>
        <end position="630"/>
    </location>
</feature>